<protein>
    <submittedName>
        <fullName evidence="1">YqjD family protein</fullName>
    </submittedName>
</protein>
<dbReference type="EMBL" id="JBHPON010000001">
    <property type="protein sequence ID" value="MFC6035697.1"/>
    <property type="molecule type" value="Genomic_DNA"/>
</dbReference>
<dbReference type="Proteomes" id="UP001596116">
    <property type="component" value="Unassembled WGS sequence"/>
</dbReference>
<accession>A0ABW1KYP1</accession>
<dbReference type="RefSeq" id="WP_379878804.1">
    <property type="nucleotide sequence ID" value="NZ_JBHPON010000001.1"/>
</dbReference>
<proteinExistence type="predicted"/>
<evidence type="ECO:0000313" key="2">
    <source>
        <dbReference type="Proteomes" id="UP001596116"/>
    </source>
</evidence>
<name>A0ABW1KYP1_9PROT</name>
<comment type="caution">
    <text evidence="1">The sequence shown here is derived from an EMBL/GenBank/DDBJ whole genome shotgun (WGS) entry which is preliminary data.</text>
</comment>
<gene>
    <name evidence="1" type="ORF">ACFMB1_09100</name>
</gene>
<sequence>MSVSNSAAEGDAQSVLREDIEALKNDFAALRDDILKVGSKKAADASDKLDEQFSEAREHASSLFAAADQETRAAAEAVQKNVRENPVASLSAAVALGFLLGRTVFRK</sequence>
<keyword evidence="2" id="KW-1185">Reference proteome</keyword>
<organism evidence="1 2">
    <name type="scientific">Hyphococcus aureus</name>
    <dbReference type="NCBI Taxonomy" id="2666033"/>
    <lineage>
        <taxon>Bacteria</taxon>
        <taxon>Pseudomonadati</taxon>
        <taxon>Pseudomonadota</taxon>
        <taxon>Alphaproteobacteria</taxon>
        <taxon>Parvularculales</taxon>
        <taxon>Parvularculaceae</taxon>
        <taxon>Hyphococcus</taxon>
    </lineage>
</organism>
<reference evidence="1 2" key="1">
    <citation type="submission" date="2024-09" db="EMBL/GenBank/DDBJ databases">
        <authorList>
            <person name="Zhang Z.-H."/>
        </authorList>
    </citation>
    <scope>NUCLEOTIDE SEQUENCE [LARGE SCALE GENOMIC DNA]</scope>
    <source>
        <strain evidence="1 2">HHTR114</strain>
    </source>
</reference>
<evidence type="ECO:0000313" key="1">
    <source>
        <dbReference type="EMBL" id="MFC6035697.1"/>
    </source>
</evidence>